<dbReference type="PANTHER" id="PTHR33747">
    <property type="entry name" value="UPF0225 PROTEIN SCO1677"/>
    <property type="match status" value="1"/>
</dbReference>
<dbReference type="InterPro" id="IPR032710">
    <property type="entry name" value="NTF2-like_dom_sf"/>
</dbReference>
<dbReference type="InterPro" id="IPR048469">
    <property type="entry name" value="YchJ-like_M"/>
</dbReference>
<organism evidence="2 3">
    <name type="scientific">Legionella waltersii</name>
    <dbReference type="NCBI Taxonomy" id="66969"/>
    <lineage>
        <taxon>Bacteria</taxon>
        <taxon>Pseudomonadati</taxon>
        <taxon>Pseudomonadota</taxon>
        <taxon>Gammaproteobacteria</taxon>
        <taxon>Legionellales</taxon>
        <taxon>Legionellaceae</taxon>
        <taxon>Legionella</taxon>
    </lineage>
</organism>
<dbReference type="NCBIfam" id="NF002486">
    <property type="entry name" value="PRK01752.1"/>
    <property type="match status" value="1"/>
</dbReference>
<evidence type="ECO:0000313" key="2">
    <source>
        <dbReference type="EMBL" id="KTD76622.1"/>
    </source>
</evidence>
<dbReference type="InterPro" id="IPR004027">
    <property type="entry name" value="SEC_C_motif"/>
</dbReference>
<feature type="domain" description="YchJ-like middle NTF2-like" evidence="1">
    <location>
        <begin position="28"/>
        <end position="125"/>
    </location>
</feature>
<proteinExistence type="predicted"/>
<gene>
    <name evidence="2" type="ORF">Lwal_2344</name>
</gene>
<dbReference type="SUPFAM" id="SSF103642">
    <property type="entry name" value="Sec-C motif"/>
    <property type="match status" value="1"/>
</dbReference>
<dbReference type="AlphaFoldDB" id="A0A0W1A5K3"/>
<dbReference type="Gene3D" id="3.10.450.50">
    <property type="match status" value="1"/>
</dbReference>
<dbReference type="SUPFAM" id="SSF54427">
    <property type="entry name" value="NTF2-like"/>
    <property type="match status" value="1"/>
</dbReference>
<dbReference type="PATRIC" id="fig|66969.6.peg.2547"/>
<protein>
    <submittedName>
        <fullName evidence="2">Putative SEC-C motif domain protein</fullName>
    </submittedName>
</protein>
<dbReference type="STRING" id="66969.Lwal_2344"/>
<sequence length="156" mass="17700">MKACPCGSNIEYGACCGMYHTKQAVPKTPEALMRSRYTAYTLANAPYIKETMKEKPLLGFDEAEVEKWAKSVVWIKLQVIKAYQSNDETGFVEFIARYLDGHFIKSIHELSEFKAIEGAWYYVDGKQINEPNTKISRNSPCPCGSNKKFKNCHALT</sequence>
<dbReference type="OrthoDB" id="21421at2"/>
<name>A0A0W1A5K3_9GAMM</name>
<evidence type="ECO:0000313" key="3">
    <source>
        <dbReference type="Proteomes" id="UP000054729"/>
    </source>
</evidence>
<accession>A0A0W1A5K3</accession>
<keyword evidence="3" id="KW-1185">Reference proteome</keyword>
<dbReference type="EMBL" id="LNZB01000051">
    <property type="protein sequence ID" value="KTD76622.1"/>
    <property type="molecule type" value="Genomic_DNA"/>
</dbReference>
<dbReference type="RefSeq" id="WP_058480964.1">
    <property type="nucleotide sequence ID" value="NZ_CAAAIQ010000001.1"/>
</dbReference>
<dbReference type="PANTHER" id="PTHR33747:SF1">
    <property type="entry name" value="ADENYLATE CYCLASE-ASSOCIATED CAP C-TERMINAL DOMAIN-CONTAINING PROTEIN"/>
    <property type="match status" value="1"/>
</dbReference>
<dbReference type="Pfam" id="PF02810">
    <property type="entry name" value="SEC-C"/>
    <property type="match status" value="2"/>
</dbReference>
<reference evidence="2 3" key="1">
    <citation type="submission" date="2015-11" db="EMBL/GenBank/DDBJ databases">
        <title>Genomic analysis of 38 Legionella species identifies large and diverse effector repertoires.</title>
        <authorList>
            <person name="Burstein D."/>
            <person name="Amaro F."/>
            <person name="Zusman T."/>
            <person name="Lifshitz Z."/>
            <person name="Cohen O."/>
            <person name="Gilbert J.A."/>
            <person name="Pupko T."/>
            <person name="Shuman H.A."/>
            <person name="Segal G."/>
        </authorList>
    </citation>
    <scope>NUCLEOTIDE SEQUENCE [LARGE SCALE GENOMIC DNA]</scope>
    <source>
        <strain evidence="2 3">ATCC 51914</strain>
    </source>
</reference>
<evidence type="ECO:0000259" key="1">
    <source>
        <dbReference type="Pfam" id="PF17775"/>
    </source>
</evidence>
<dbReference type="Pfam" id="PF17775">
    <property type="entry name" value="YchJ_M-like"/>
    <property type="match status" value="1"/>
</dbReference>
<comment type="caution">
    <text evidence="2">The sequence shown here is derived from an EMBL/GenBank/DDBJ whole genome shotgun (WGS) entry which is preliminary data.</text>
</comment>
<dbReference type="Proteomes" id="UP000054729">
    <property type="component" value="Unassembled WGS sequence"/>
</dbReference>